<keyword evidence="3" id="KW-0812">Transmembrane</keyword>
<gene>
    <name evidence="4" type="ORF">KP509_28G067900</name>
</gene>
<keyword evidence="5" id="KW-1185">Reference proteome</keyword>
<evidence type="ECO:0000313" key="4">
    <source>
        <dbReference type="EMBL" id="KAH7294356.1"/>
    </source>
</evidence>
<dbReference type="Pfam" id="PF03767">
    <property type="entry name" value="Acid_phosphat_B"/>
    <property type="match status" value="1"/>
</dbReference>
<accession>A0A8T2RD29</accession>
<evidence type="ECO:0000256" key="3">
    <source>
        <dbReference type="SAM" id="Phobius"/>
    </source>
</evidence>
<feature type="compositionally biased region" description="Basic and acidic residues" evidence="2">
    <location>
        <begin position="1"/>
        <end position="14"/>
    </location>
</feature>
<proteinExistence type="predicted"/>
<dbReference type="AlphaFoldDB" id="A0A8T2RD29"/>
<dbReference type="Gene3D" id="3.40.50.1000">
    <property type="entry name" value="HAD superfamily/HAD-like"/>
    <property type="match status" value="1"/>
</dbReference>
<evidence type="ECO:0000256" key="1">
    <source>
        <dbReference type="ARBA" id="ARBA00022729"/>
    </source>
</evidence>
<dbReference type="OMA" id="SNIVHIK"/>
<comment type="caution">
    <text evidence="4">The sequence shown here is derived from an EMBL/GenBank/DDBJ whole genome shotgun (WGS) entry which is preliminary data.</text>
</comment>
<evidence type="ECO:0008006" key="6">
    <source>
        <dbReference type="Google" id="ProtNLM"/>
    </source>
</evidence>
<reference evidence="4" key="1">
    <citation type="submission" date="2021-08" db="EMBL/GenBank/DDBJ databases">
        <title>WGS assembly of Ceratopteris richardii.</title>
        <authorList>
            <person name="Marchant D.B."/>
            <person name="Chen G."/>
            <person name="Jenkins J."/>
            <person name="Shu S."/>
            <person name="Leebens-Mack J."/>
            <person name="Grimwood J."/>
            <person name="Schmutz J."/>
            <person name="Soltis P."/>
            <person name="Soltis D."/>
            <person name="Chen Z.-H."/>
        </authorList>
    </citation>
    <scope>NUCLEOTIDE SEQUENCE</scope>
    <source>
        <strain evidence="4">Whitten #5841</strain>
        <tissue evidence="4">Leaf</tissue>
    </source>
</reference>
<feature type="region of interest" description="Disordered" evidence="2">
    <location>
        <begin position="1"/>
        <end position="24"/>
    </location>
</feature>
<dbReference type="OrthoDB" id="1900337at2759"/>
<evidence type="ECO:0000256" key="2">
    <source>
        <dbReference type="SAM" id="MobiDB-lite"/>
    </source>
</evidence>
<dbReference type="PANTHER" id="PTHR31284:SF10">
    <property type="entry name" value="ACID PHOSPHATASE-LIKE PROTEIN"/>
    <property type="match status" value="1"/>
</dbReference>
<organism evidence="4 5">
    <name type="scientific">Ceratopteris richardii</name>
    <name type="common">Triangle waterfern</name>
    <dbReference type="NCBI Taxonomy" id="49495"/>
    <lineage>
        <taxon>Eukaryota</taxon>
        <taxon>Viridiplantae</taxon>
        <taxon>Streptophyta</taxon>
        <taxon>Embryophyta</taxon>
        <taxon>Tracheophyta</taxon>
        <taxon>Polypodiopsida</taxon>
        <taxon>Polypodiidae</taxon>
        <taxon>Polypodiales</taxon>
        <taxon>Pteridineae</taxon>
        <taxon>Pteridaceae</taxon>
        <taxon>Parkerioideae</taxon>
        <taxon>Ceratopteris</taxon>
    </lineage>
</organism>
<sequence length="328" mass="36566">MAKYAVAEENHDFEPLEPSTLPSTSSFRFDPSDDHLSRAGSGYDSHYGSLFGSAFSLADGSGVFVSSLALTIIISAIVIVGIVLVAIIITLAVLLSSCQDHSTVNSQKRTVMEFCQSFHLNIELNNVPQWVVPSICDPYILNYIHNGQYMKDVELSVDCARQHLKNIRGKHNTKLAVVFDIDETALSNIVHIKQTNCSPAGSMECRSVLWTEKAVCSPDFPVSQLYQELFAANWSIFFISERPENLLELTEKNLIECGYGGWTSLILRSSNNSDITVEAFKGSKMNEIEEHGYQIVSVIGDQWSDLGMSTSRRERRLFKLPNPIYQVV</sequence>
<name>A0A8T2RD29_CERRI</name>
<feature type="transmembrane region" description="Helical" evidence="3">
    <location>
        <begin position="68"/>
        <end position="95"/>
    </location>
</feature>
<dbReference type="Proteomes" id="UP000825935">
    <property type="component" value="Chromosome 28"/>
</dbReference>
<protein>
    <recommendedName>
        <fullName evidence="6">Acid phosphatase</fullName>
    </recommendedName>
</protein>
<dbReference type="PANTHER" id="PTHR31284">
    <property type="entry name" value="ACID PHOSPHATASE-LIKE PROTEIN"/>
    <property type="match status" value="1"/>
</dbReference>
<dbReference type="InterPro" id="IPR036412">
    <property type="entry name" value="HAD-like_sf"/>
</dbReference>
<dbReference type="EMBL" id="CM035433">
    <property type="protein sequence ID" value="KAH7294356.1"/>
    <property type="molecule type" value="Genomic_DNA"/>
</dbReference>
<dbReference type="InterPro" id="IPR023214">
    <property type="entry name" value="HAD_sf"/>
</dbReference>
<keyword evidence="3" id="KW-0472">Membrane</keyword>
<keyword evidence="3" id="KW-1133">Transmembrane helix</keyword>
<dbReference type="SUPFAM" id="SSF56784">
    <property type="entry name" value="HAD-like"/>
    <property type="match status" value="1"/>
</dbReference>
<keyword evidence="1" id="KW-0732">Signal</keyword>
<evidence type="ECO:0000313" key="5">
    <source>
        <dbReference type="Proteomes" id="UP000825935"/>
    </source>
</evidence>
<dbReference type="InterPro" id="IPR005519">
    <property type="entry name" value="Acid_phosphat_B-like"/>
</dbReference>